<dbReference type="GO" id="GO:0005874">
    <property type="term" value="C:microtubule"/>
    <property type="evidence" value="ECO:0007669"/>
    <property type="project" value="TreeGrafter"/>
</dbReference>
<dbReference type="PANTHER" id="PTHR11566:SF149">
    <property type="entry name" value="GTPASE, PUTATIVE (AFU_ORTHOLOGUE AFUA_6G11890)-RELATED"/>
    <property type="match status" value="1"/>
</dbReference>
<dbReference type="InterPro" id="IPR001401">
    <property type="entry name" value="Dynamin_GTPase"/>
</dbReference>
<dbReference type="PRINTS" id="PR00195">
    <property type="entry name" value="DYNAMIN"/>
</dbReference>
<dbReference type="GO" id="GO:0003924">
    <property type="term" value="F:GTPase activity"/>
    <property type="evidence" value="ECO:0007669"/>
    <property type="project" value="InterPro"/>
</dbReference>
<dbReference type="GO" id="GO:0016020">
    <property type="term" value="C:membrane"/>
    <property type="evidence" value="ECO:0007669"/>
    <property type="project" value="TreeGrafter"/>
</dbReference>
<keyword evidence="1" id="KW-0547">Nucleotide-binding</keyword>
<dbReference type="Gene3D" id="1.20.120.1240">
    <property type="entry name" value="Dynamin, middle domain"/>
    <property type="match status" value="1"/>
</dbReference>
<dbReference type="GO" id="GO:0005525">
    <property type="term" value="F:GTP binding"/>
    <property type="evidence" value="ECO:0007669"/>
    <property type="project" value="InterPro"/>
</dbReference>
<keyword evidence="2" id="KW-0342">GTP-binding</keyword>
<dbReference type="PROSITE" id="PS51388">
    <property type="entry name" value="GED"/>
    <property type="match status" value="1"/>
</dbReference>
<dbReference type="PANTHER" id="PTHR11566">
    <property type="entry name" value="DYNAMIN"/>
    <property type="match status" value="1"/>
</dbReference>
<evidence type="ECO:0000256" key="1">
    <source>
        <dbReference type="ARBA" id="ARBA00022741"/>
    </source>
</evidence>
<evidence type="ECO:0000313" key="6">
    <source>
        <dbReference type="Proteomes" id="UP000481288"/>
    </source>
</evidence>
<evidence type="ECO:0000256" key="2">
    <source>
        <dbReference type="ARBA" id="ARBA00023134"/>
    </source>
</evidence>
<keyword evidence="6" id="KW-1185">Reference proteome</keyword>
<dbReference type="CDD" id="cd08771">
    <property type="entry name" value="DLP_1"/>
    <property type="match status" value="1"/>
</dbReference>
<organism evidence="5 6">
    <name type="scientific">Lachnellula cervina</name>
    <dbReference type="NCBI Taxonomy" id="1316786"/>
    <lineage>
        <taxon>Eukaryota</taxon>
        <taxon>Fungi</taxon>
        <taxon>Dikarya</taxon>
        <taxon>Ascomycota</taxon>
        <taxon>Pezizomycotina</taxon>
        <taxon>Leotiomycetes</taxon>
        <taxon>Helotiales</taxon>
        <taxon>Lachnaceae</taxon>
        <taxon>Lachnellula</taxon>
    </lineage>
</organism>
<accession>A0A7D8YJI8</accession>
<dbReference type="GO" id="GO:0006897">
    <property type="term" value="P:endocytosis"/>
    <property type="evidence" value="ECO:0007669"/>
    <property type="project" value="TreeGrafter"/>
</dbReference>
<comment type="caution">
    <text evidence="5">The sequence shown here is derived from an EMBL/GenBank/DDBJ whole genome shotgun (WGS) entry which is preliminary data.</text>
</comment>
<feature type="domain" description="GED" evidence="3">
    <location>
        <begin position="630"/>
        <end position="721"/>
    </location>
</feature>
<dbReference type="InterPro" id="IPR022812">
    <property type="entry name" value="Dynamin"/>
</dbReference>
<dbReference type="Gene3D" id="3.40.50.300">
    <property type="entry name" value="P-loop containing nucleotide triphosphate hydrolases"/>
    <property type="match status" value="1"/>
</dbReference>
<dbReference type="OrthoDB" id="415706at2759"/>
<dbReference type="InterPro" id="IPR045063">
    <property type="entry name" value="Dynamin_N"/>
</dbReference>
<evidence type="ECO:0000313" key="5">
    <source>
        <dbReference type="EMBL" id="TVY52332.1"/>
    </source>
</evidence>
<dbReference type="Pfam" id="PF00350">
    <property type="entry name" value="Dynamin_N"/>
    <property type="match status" value="1"/>
</dbReference>
<feature type="domain" description="Dynamin-type G" evidence="4">
    <location>
        <begin position="54"/>
        <end position="342"/>
    </location>
</feature>
<dbReference type="Pfam" id="PF01031">
    <property type="entry name" value="Dynamin_M"/>
    <property type="match status" value="1"/>
</dbReference>
<sequence>MGSISVGELGLAEQISQKTSGFIQSSNHRDLLDIVDSLRSNGILVCYANPSLYSVDLPQIIVCGSQSSGKSSTLESLSGIAFPTAEGLCTRFATELILRRGDKSELKVQIQPSANRSEEERIKLLKFCERENDQKSFPKIIEAAKIELGLSGNGPDSKVFSTDVLRIESTSPTAPNLTLVDLPGLFGASDSYQSDDDATLVQDLVVSYMKQRRSIILAVISADNPFANQPVTKFARQIDPSGTRTLGLITKPDKIDRGSDSENYYVELAQNYNVKLSLGWHVLRNKSRSTADDTIEQREEREAAFFSDSCWKNALKPSQLGVGALRDRLRDALWNQIHDGLPGVKYEVQIGIKDCTAQLLQLGQSRSTKREKHTYLHRISNNLSTMIQAAIDGVYADPFFASFPGQQDALDRRLRANIQKILTIYAGKMSLHGHALEIVEDDQKPTRTLSSKYVMRSEHLEVVKDLMSECRGRELPGTFNPLVVGDLFSRQCKPWEYITQKLAEEVHEAAATTFNMMMSEICDENTRSRLMKGLIQPSLHQLRKGLKRKLDKLLKPHLAIHPITYNDYLTDNVQKIQGDRHDRAFDRLSLGSCGYTSESREISKEISILLKPLLRILKSGTRPDVEKYSVSLASDVAAAYYKVALKKFIDDVSVNAVETCLIQRLPGVFSPDVAWDLSDEQVELLGSEDTGTVTKRAELQKKLEILEKGLNDLDAFTARSGTQAK</sequence>
<evidence type="ECO:0000259" key="4">
    <source>
        <dbReference type="PROSITE" id="PS51718"/>
    </source>
</evidence>
<dbReference type="InterPro" id="IPR020850">
    <property type="entry name" value="GED_dom"/>
</dbReference>
<dbReference type="GO" id="GO:0005739">
    <property type="term" value="C:mitochondrion"/>
    <property type="evidence" value="ECO:0007669"/>
    <property type="project" value="TreeGrafter"/>
</dbReference>
<dbReference type="PROSITE" id="PS51718">
    <property type="entry name" value="G_DYNAMIN_2"/>
    <property type="match status" value="1"/>
</dbReference>
<dbReference type="AlphaFoldDB" id="A0A7D8YJI8"/>
<dbReference type="GO" id="GO:0016559">
    <property type="term" value="P:peroxisome fission"/>
    <property type="evidence" value="ECO:0007669"/>
    <property type="project" value="TreeGrafter"/>
</dbReference>
<dbReference type="SUPFAM" id="SSF52540">
    <property type="entry name" value="P-loop containing nucleoside triphosphate hydrolases"/>
    <property type="match status" value="1"/>
</dbReference>
<name>A0A7D8YJI8_9HELO</name>
<proteinExistence type="predicted"/>
<gene>
    <name evidence="5" type="primary">mx_1</name>
    <name evidence="5" type="ORF">LCER1_G007904</name>
</gene>
<dbReference type="InterPro" id="IPR030381">
    <property type="entry name" value="G_DYNAMIN_dom"/>
</dbReference>
<dbReference type="GO" id="GO:0000266">
    <property type="term" value="P:mitochondrial fission"/>
    <property type="evidence" value="ECO:0007669"/>
    <property type="project" value="TreeGrafter"/>
</dbReference>
<dbReference type="SMART" id="SM00053">
    <property type="entry name" value="DYNc"/>
    <property type="match status" value="1"/>
</dbReference>
<dbReference type="EMBL" id="QGMG01000632">
    <property type="protein sequence ID" value="TVY52332.1"/>
    <property type="molecule type" value="Genomic_DNA"/>
</dbReference>
<dbReference type="InterPro" id="IPR027417">
    <property type="entry name" value="P-loop_NTPase"/>
</dbReference>
<dbReference type="GO" id="GO:0048312">
    <property type="term" value="P:intracellular distribution of mitochondria"/>
    <property type="evidence" value="ECO:0007669"/>
    <property type="project" value="TreeGrafter"/>
</dbReference>
<protein>
    <submittedName>
        <fullName evidence="5">Interferon-induced GTP-binding protein Mx</fullName>
    </submittedName>
</protein>
<dbReference type="InterPro" id="IPR000375">
    <property type="entry name" value="Dynamin_stalk"/>
</dbReference>
<dbReference type="Proteomes" id="UP000481288">
    <property type="component" value="Unassembled WGS sequence"/>
</dbReference>
<dbReference type="FunFam" id="3.40.50.300:FF:001425">
    <property type="entry name" value="Dynamin GTPase, putative"/>
    <property type="match status" value="1"/>
</dbReference>
<reference evidence="5 6" key="1">
    <citation type="submission" date="2018-05" db="EMBL/GenBank/DDBJ databases">
        <title>Whole genome sequencing for identification of molecular markers to develop diagnostic detection tools for the regulated plant pathogen Lachnellula willkommii.</title>
        <authorList>
            <person name="Giroux E."/>
            <person name="Bilodeau G."/>
        </authorList>
    </citation>
    <scope>NUCLEOTIDE SEQUENCE [LARGE SCALE GENOMIC DNA]</scope>
    <source>
        <strain evidence="5 6">CBS 625.97</strain>
    </source>
</reference>
<dbReference type="GO" id="GO:0008017">
    <property type="term" value="F:microtubule binding"/>
    <property type="evidence" value="ECO:0007669"/>
    <property type="project" value="TreeGrafter"/>
</dbReference>
<evidence type="ECO:0000259" key="3">
    <source>
        <dbReference type="PROSITE" id="PS51388"/>
    </source>
</evidence>